<evidence type="ECO:0000313" key="1">
    <source>
        <dbReference type="EMBL" id="PIA50675.1"/>
    </source>
</evidence>
<evidence type="ECO:0000313" key="2">
    <source>
        <dbReference type="Proteomes" id="UP000230069"/>
    </source>
</evidence>
<protein>
    <submittedName>
        <fullName evidence="1">Uncharacterized protein</fullName>
    </submittedName>
</protein>
<dbReference type="EMBL" id="KZ305029">
    <property type="protein sequence ID" value="PIA50675.1"/>
    <property type="molecule type" value="Genomic_DNA"/>
</dbReference>
<dbReference type="InParanoid" id="A0A2G5E4H5"/>
<gene>
    <name evidence="1" type="ORF">AQUCO_01200119v1</name>
</gene>
<proteinExistence type="predicted"/>
<organism evidence="1 2">
    <name type="scientific">Aquilegia coerulea</name>
    <name type="common">Rocky mountain columbine</name>
    <dbReference type="NCBI Taxonomy" id="218851"/>
    <lineage>
        <taxon>Eukaryota</taxon>
        <taxon>Viridiplantae</taxon>
        <taxon>Streptophyta</taxon>
        <taxon>Embryophyta</taxon>
        <taxon>Tracheophyta</taxon>
        <taxon>Spermatophyta</taxon>
        <taxon>Magnoliopsida</taxon>
        <taxon>Ranunculales</taxon>
        <taxon>Ranunculaceae</taxon>
        <taxon>Thalictroideae</taxon>
        <taxon>Aquilegia</taxon>
    </lineage>
</organism>
<sequence length="71" mass="8015">MVSASSKFCQRGNQTTCKSSFSFFGPISKHTFIIISIFVSEFSMSFSNAIYPFTNILISICPNKSFLSFFF</sequence>
<dbReference type="AlphaFoldDB" id="A0A2G5E4H5"/>
<accession>A0A2G5E4H5</accession>
<reference evidence="1 2" key="1">
    <citation type="submission" date="2017-09" db="EMBL/GenBank/DDBJ databases">
        <title>WGS assembly of Aquilegia coerulea Goldsmith.</title>
        <authorList>
            <person name="Hodges S."/>
            <person name="Kramer E."/>
            <person name="Nordborg M."/>
            <person name="Tomkins J."/>
            <person name="Borevitz J."/>
            <person name="Derieg N."/>
            <person name="Yan J."/>
            <person name="Mihaltcheva S."/>
            <person name="Hayes R.D."/>
            <person name="Rokhsar D."/>
        </authorList>
    </citation>
    <scope>NUCLEOTIDE SEQUENCE [LARGE SCALE GENOMIC DNA]</scope>
    <source>
        <strain evidence="2">cv. Goldsmith</strain>
    </source>
</reference>
<name>A0A2G5E4H5_AQUCA</name>
<dbReference type="Proteomes" id="UP000230069">
    <property type="component" value="Unassembled WGS sequence"/>
</dbReference>
<keyword evidence="2" id="KW-1185">Reference proteome</keyword>